<dbReference type="GO" id="GO:0005634">
    <property type="term" value="C:nucleus"/>
    <property type="evidence" value="ECO:0007669"/>
    <property type="project" value="TreeGrafter"/>
</dbReference>
<proteinExistence type="inferred from homology"/>
<evidence type="ECO:0000256" key="1">
    <source>
        <dbReference type="ARBA" id="ARBA00023016"/>
    </source>
</evidence>
<dbReference type="GO" id="GO:0051082">
    <property type="term" value="F:unfolded protein binding"/>
    <property type="evidence" value="ECO:0007669"/>
    <property type="project" value="TreeGrafter"/>
</dbReference>
<dbReference type="SUPFAM" id="SSF49764">
    <property type="entry name" value="HSP20-like chaperones"/>
    <property type="match status" value="1"/>
</dbReference>
<organism evidence="6">
    <name type="scientific">Aceria tosichella</name>
    <name type="common">wheat curl mite</name>
    <dbReference type="NCBI Taxonomy" id="561515"/>
    <lineage>
        <taxon>Eukaryota</taxon>
        <taxon>Metazoa</taxon>
        <taxon>Ecdysozoa</taxon>
        <taxon>Arthropoda</taxon>
        <taxon>Chelicerata</taxon>
        <taxon>Arachnida</taxon>
        <taxon>Acari</taxon>
        <taxon>Acariformes</taxon>
        <taxon>Trombidiformes</taxon>
        <taxon>Prostigmata</taxon>
        <taxon>Eupodina</taxon>
        <taxon>Eriophyoidea</taxon>
        <taxon>Eriophyidae</taxon>
        <taxon>Eriophyinae</taxon>
        <taxon>Aceriini</taxon>
        <taxon>Aceria</taxon>
    </lineage>
</organism>
<sequence>MSLLLRDPLVRELLLDDYADRRRVRPYRYHHHNYDPVPIRVHRLYDNWPVATSFDQALNELQNVMDNVNEAIGQYQSSLFKDVGAGGMKTTRAEDGTLQVALDVSQFKPEEVNVKLCDDNLVIEAKTESSENDSYHKAEFKRWLKLPQDVKHDAIKSTMTPDKKLVIEVPCHKPIQSERSRTIPIEVQKQAAVEGDKQQQPNGPQKDGGKK</sequence>
<comment type="similarity">
    <text evidence="2 3">Belongs to the small heat shock protein (HSP20) family.</text>
</comment>
<reference evidence="6" key="1">
    <citation type="submission" date="2018-10" db="EMBL/GenBank/DDBJ databases">
        <title>Transcriptome assembly of Aceria tosichella (Wheat curl mite) Type 2.</title>
        <authorList>
            <person name="Scully E.D."/>
            <person name="Geib S.M."/>
            <person name="Palmer N.A."/>
            <person name="Gupta A.K."/>
            <person name="Sarath G."/>
            <person name="Tatineni S."/>
        </authorList>
    </citation>
    <scope>NUCLEOTIDE SEQUENCE</scope>
    <source>
        <strain evidence="6">LincolnNE</strain>
    </source>
</reference>
<feature type="region of interest" description="Disordered" evidence="4">
    <location>
        <begin position="177"/>
        <end position="211"/>
    </location>
</feature>
<dbReference type="PROSITE" id="PS01031">
    <property type="entry name" value="SHSP"/>
    <property type="match status" value="1"/>
</dbReference>
<dbReference type="CDD" id="cd06526">
    <property type="entry name" value="metazoan_ACD"/>
    <property type="match status" value="1"/>
</dbReference>
<evidence type="ECO:0000256" key="3">
    <source>
        <dbReference type="RuleBase" id="RU003616"/>
    </source>
</evidence>
<dbReference type="InterPro" id="IPR008978">
    <property type="entry name" value="HSP20-like_chaperone"/>
</dbReference>
<feature type="domain" description="SHSP" evidence="5">
    <location>
        <begin position="79"/>
        <end position="188"/>
    </location>
</feature>
<dbReference type="Gene3D" id="2.60.40.790">
    <property type="match status" value="1"/>
</dbReference>
<evidence type="ECO:0000256" key="2">
    <source>
        <dbReference type="PROSITE-ProRule" id="PRU00285"/>
    </source>
</evidence>
<dbReference type="GO" id="GO:0005737">
    <property type="term" value="C:cytoplasm"/>
    <property type="evidence" value="ECO:0007669"/>
    <property type="project" value="TreeGrafter"/>
</dbReference>
<dbReference type="GO" id="GO:0042026">
    <property type="term" value="P:protein refolding"/>
    <property type="evidence" value="ECO:0007669"/>
    <property type="project" value="TreeGrafter"/>
</dbReference>
<dbReference type="AlphaFoldDB" id="A0A6G1SC28"/>
<dbReference type="EMBL" id="GGYP01002699">
    <property type="protein sequence ID" value="MDE47470.1"/>
    <property type="molecule type" value="Transcribed_RNA"/>
</dbReference>
<evidence type="ECO:0000313" key="6">
    <source>
        <dbReference type="EMBL" id="MDE47470.1"/>
    </source>
</evidence>
<dbReference type="InterPro" id="IPR001436">
    <property type="entry name" value="Alpha-crystallin/sHSP_animal"/>
</dbReference>
<gene>
    <name evidence="6" type="primary">cryaa</name>
    <name evidence="6" type="ORF">g.19219</name>
</gene>
<evidence type="ECO:0000259" key="5">
    <source>
        <dbReference type="PROSITE" id="PS01031"/>
    </source>
</evidence>
<dbReference type="Pfam" id="PF00011">
    <property type="entry name" value="HSP20"/>
    <property type="match status" value="1"/>
</dbReference>
<dbReference type="PANTHER" id="PTHR45640">
    <property type="entry name" value="HEAT SHOCK PROTEIN HSP-12.2-RELATED"/>
    <property type="match status" value="1"/>
</dbReference>
<dbReference type="InterPro" id="IPR002068">
    <property type="entry name" value="A-crystallin/Hsp20_dom"/>
</dbReference>
<dbReference type="PRINTS" id="PR00299">
    <property type="entry name" value="ACRYSTALLIN"/>
</dbReference>
<keyword evidence="1" id="KW-0346">Stress response</keyword>
<dbReference type="GO" id="GO:0009408">
    <property type="term" value="P:response to heat"/>
    <property type="evidence" value="ECO:0007669"/>
    <property type="project" value="TreeGrafter"/>
</dbReference>
<name>A0A6G1SC28_9ACAR</name>
<evidence type="ECO:0000256" key="4">
    <source>
        <dbReference type="SAM" id="MobiDB-lite"/>
    </source>
</evidence>
<accession>A0A6G1SC28</accession>
<protein>
    <submittedName>
        <fullName evidence="6">Alpha-crystallin A chain</fullName>
    </submittedName>
</protein>
<dbReference type="PANTHER" id="PTHR45640:SF13">
    <property type="entry name" value="HEAT SHOCK PROTEIN 22-RELATED"/>
    <property type="match status" value="1"/>
</dbReference>